<reference evidence="1" key="1">
    <citation type="submission" date="2018-12" db="EMBL/GenBank/DDBJ databases">
        <title>Novel natural products biosynthetic potential of the class Ktedonobacteria.</title>
        <authorList>
            <person name="Zheng Y."/>
            <person name="Saitou A."/>
            <person name="Wang C.M."/>
            <person name="Toyoda A."/>
            <person name="Minakuchi Y."/>
            <person name="Sekiguchi Y."/>
            <person name="Ueda K."/>
            <person name="Takano H."/>
            <person name="Sakai Y."/>
            <person name="Yokota A."/>
            <person name="Yabe S."/>
        </authorList>
    </citation>
    <scope>NUCLEOTIDE SEQUENCE</scope>
    <source>
        <strain evidence="1">A3-2</strain>
    </source>
</reference>
<gene>
    <name evidence="1" type="ORF">KTA_29770</name>
</gene>
<organism evidence="1">
    <name type="scientific">Thermogemmatispora argillosa</name>
    <dbReference type="NCBI Taxonomy" id="2045280"/>
    <lineage>
        <taxon>Bacteria</taxon>
        <taxon>Bacillati</taxon>
        <taxon>Chloroflexota</taxon>
        <taxon>Ktedonobacteria</taxon>
        <taxon>Thermogemmatisporales</taxon>
        <taxon>Thermogemmatisporaceae</taxon>
        <taxon>Thermogemmatispora</taxon>
    </lineage>
</organism>
<dbReference type="AlphaFoldDB" id="A0A455T4B6"/>
<sequence length="151" mass="16692">MSGVASRSRLALASDRLAWLPRSGYQIGPVRWFGVHVSKKDAEAQPAKQVAGLEAGALIFFHSGNDKHRATNQPMAVMPAALQHHGPLFGLASFCFFAPHFFPPLCRRICQVAESLNAHERPLEAVSARQREPKAQPLSWGKKYAKLVWPL</sequence>
<protein>
    <submittedName>
        <fullName evidence="1">Uncharacterized protein</fullName>
    </submittedName>
</protein>
<name>A0A455T4B6_9CHLR</name>
<dbReference type="EMBL" id="AP019377">
    <property type="protein sequence ID" value="BBH94778.1"/>
    <property type="molecule type" value="Genomic_DNA"/>
</dbReference>
<proteinExistence type="predicted"/>
<evidence type="ECO:0000313" key="1">
    <source>
        <dbReference type="EMBL" id="BBH94778.1"/>
    </source>
</evidence>
<accession>A0A455T4B6</accession>